<evidence type="ECO:0000313" key="3">
    <source>
        <dbReference type="Proteomes" id="UP000230779"/>
    </source>
</evidence>
<keyword evidence="1" id="KW-1133">Transmembrane helix</keyword>
<comment type="caution">
    <text evidence="2">The sequence shown here is derived from an EMBL/GenBank/DDBJ whole genome shotgun (WGS) entry which is preliminary data.</text>
</comment>
<feature type="transmembrane region" description="Helical" evidence="1">
    <location>
        <begin position="360"/>
        <end position="378"/>
    </location>
</feature>
<proteinExistence type="predicted"/>
<feature type="transmembrane region" description="Helical" evidence="1">
    <location>
        <begin position="398"/>
        <end position="417"/>
    </location>
</feature>
<evidence type="ECO:0008006" key="4">
    <source>
        <dbReference type="Google" id="ProtNLM"/>
    </source>
</evidence>
<feature type="transmembrane region" description="Helical" evidence="1">
    <location>
        <begin position="239"/>
        <end position="255"/>
    </location>
</feature>
<dbReference type="Proteomes" id="UP000230779">
    <property type="component" value="Unassembled WGS sequence"/>
</dbReference>
<reference evidence="2 3" key="1">
    <citation type="submission" date="2017-09" db="EMBL/GenBank/DDBJ databases">
        <title>Depth-based differentiation of microbial function through sediment-hosted aquifers and enrichment of novel symbionts in the deep terrestrial subsurface.</title>
        <authorList>
            <person name="Probst A.J."/>
            <person name="Ladd B."/>
            <person name="Jarett J.K."/>
            <person name="Geller-Mcgrath D.E."/>
            <person name="Sieber C.M."/>
            <person name="Emerson J.B."/>
            <person name="Anantharaman K."/>
            <person name="Thomas B.C."/>
            <person name="Malmstrom R."/>
            <person name="Stieglmeier M."/>
            <person name="Klingl A."/>
            <person name="Woyke T."/>
            <person name="Ryan C.M."/>
            <person name="Banfield J.F."/>
        </authorList>
    </citation>
    <scope>NUCLEOTIDE SEQUENCE [LARGE SCALE GENOMIC DNA]</scope>
    <source>
        <strain evidence="2">CG_4_10_14_0_8_um_filter_42_10</strain>
    </source>
</reference>
<evidence type="ECO:0000256" key="1">
    <source>
        <dbReference type="SAM" id="Phobius"/>
    </source>
</evidence>
<dbReference type="EMBL" id="PFMD01000025">
    <property type="protein sequence ID" value="PIY96863.1"/>
    <property type="molecule type" value="Genomic_DNA"/>
</dbReference>
<feature type="transmembrane region" description="Helical" evidence="1">
    <location>
        <begin position="216"/>
        <end position="233"/>
    </location>
</feature>
<feature type="transmembrane region" description="Helical" evidence="1">
    <location>
        <begin position="141"/>
        <end position="160"/>
    </location>
</feature>
<evidence type="ECO:0000313" key="2">
    <source>
        <dbReference type="EMBL" id="PIY96863.1"/>
    </source>
</evidence>
<feature type="transmembrane region" description="Helical" evidence="1">
    <location>
        <begin position="17"/>
        <end position="38"/>
    </location>
</feature>
<protein>
    <recommendedName>
        <fullName evidence="4">Glycosyltransferase RgtA/B/C/D-like domain-containing protein</fullName>
    </recommendedName>
</protein>
<feature type="transmembrane region" description="Helical" evidence="1">
    <location>
        <begin position="304"/>
        <end position="324"/>
    </location>
</feature>
<feature type="transmembrane region" description="Helical" evidence="1">
    <location>
        <begin position="336"/>
        <end position="354"/>
    </location>
</feature>
<gene>
    <name evidence="2" type="ORF">COY66_02380</name>
</gene>
<sequence>MIFKEVIHSISAKERGLLVWLCIIVIVVTAGPYLFGYLRTPSGTTYTGIHALTPGDSNVYYSYLEQVKQGHYLFQDLYTSETQAYPYFQPFWFLVGTFAKIFSLPNWLAVQLSRLLLIPLFIFTAYLFIAYLFSDKIKRKLTIFLLLFSSGLGGLLAPILESGKYIAGGYYHWPMDLWVPESISFLSLYHLPHILASSTLFLLVFLLILLAWENNCYRYSIGAGIVSFFWFWFHPFHMATVFSVLGAYLLISSIKQKRILYSKIKHLLILLLIAAPAVIFYLVFLKIDPLMAGRSVQNILTTPVPWMLLISYGFLGILAILGFLRSLKINNEKISFVAVWFMIQLFLLYIPLAFQRRLTQNFHFPITILAIVALFSIYRFLSQKFSHKQINLLLNNKILAGFLFMIFFALSNVYVLANDVLLYQNNSYPYFYLADDYSQAMAWLKNNTNWNDVVLSEEVNGNFIPGMSGRKVYLGHGVETVDYENKKEKVEWFWEKDEESDKKKEFLAENGIIYLFYSEAEKELGSFNPENKKYLKAVFRNQTVTIYQFIPLERSS</sequence>
<keyword evidence="1" id="KW-0472">Membrane</keyword>
<dbReference type="AlphaFoldDB" id="A0A2M7RJC3"/>
<feature type="transmembrane region" description="Helical" evidence="1">
    <location>
        <begin position="188"/>
        <end position="209"/>
    </location>
</feature>
<keyword evidence="1" id="KW-0812">Transmembrane</keyword>
<feature type="transmembrane region" description="Helical" evidence="1">
    <location>
        <begin position="115"/>
        <end position="134"/>
    </location>
</feature>
<organism evidence="2 3">
    <name type="scientific">Candidatus Kerfeldbacteria bacterium CG_4_10_14_0_8_um_filter_42_10</name>
    <dbReference type="NCBI Taxonomy" id="2014248"/>
    <lineage>
        <taxon>Bacteria</taxon>
        <taxon>Candidatus Kerfeldiibacteriota</taxon>
    </lineage>
</organism>
<name>A0A2M7RJC3_9BACT</name>
<accession>A0A2M7RJC3</accession>
<feature type="transmembrane region" description="Helical" evidence="1">
    <location>
        <begin position="267"/>
        <end position="284"/>
    </location>
</feature>